<keyword evidence="3" id="KW-1185">Reference proteome</keyword>
<dbReference type="STRING" id="3750.A0A498IUZ0"/>
<evidence type="ECO:0000313" key="3">
    <source>
        <dbReference type="Proteomes" id="UP000290289"/>
    </source>
</evidence>
<protein>
    <recommendedName>
        <fullName evidence="1">Reverse transcriptase Ty1/copia-type domain-containing protein</fullName>
    </recommendedName>
</protein>
<dbReference type="Proteomes" id="UP000290289">
    <property type="component" value="Chromosome 10"/>
</dbReference>
<evidence type="ECO:0000259" key="1">
    <source>
        <dbReference type="Pfam" id="PF07727"/>
    </source>
</evidence>
<evidence type="ECO:0000313" key="2">
    <source>
        <dbReference type="EMBL" id="RXH87159.1"/>
    </source>
</evidence>
<organism evidence="2 3">
    <name type="scientific">Malus domestica</name>
    <name type="common">Apple</name>
    <name type="synonym">Pyrus malus</name>
    <dbReference type="NCBI Taxonomy" id="3750"/>
    <lineage>
        <taxon>Eukaryota</taxon>
        <taxon>Viridiplantae</taxon>
        <taxon>Streptophyta</taxon>
        <taxon>Embryophyta</taxon>
        <taxon>Tracheophyta</taxon>
        <taxon>Spermatophyta</taxon>
        <taxon>Magnoliopsida</taxon>
        <taxon>eudicotyledons</taxon>
        <taxon>Gunneridae</taxon>
        <taxon>Pentapetalae</taxon>
        <taxon>rosids</taxon>
        <taxon>fabids</taxon>
        <taxon>Rosales</taxon>
        <taxon>Rosaceae</taxon>
        <taxon>Amygdaloideae</taxon>
        <taxon>Maleae</taxon>
        <taxon>Malus</taxon>
    </lineage>
</organism>
<dbReference type="Pfam" id="PF07727">
    <property type="entry name" value="RVT_2"/>
    <property type="match status" value="1"/>
</dbReference>
<gene>
    <name evidence="2" type="ORF">DVH24_028659</name>
</gene>
<accession>A0A498IUZ0</accession>
<sequence>MGKLTVLIIYVDDIIFTGDNKEEISRLKDYLTTEFEIKDLGGRKYFFSIEVARSRQGIFLSQMKYVLDLLAETRMLDCKLVDTPISKIITLPCILIRLQQTRTVTRGWLDVVFNYQIKISSQFLHTYNNKCSSSSSFLSLGVILKKFFLCP</sequence>
<comment type="caution">
    <text evidence="2">The sequence shown here is derived from an EMBL/GenBank/DDBJ whole genome shotgun (WGS) entry which is preliminary data.</text>
</comment>
<feature type="domain" description="Reverse transcriptase Ty1/copia-type" evidence="1">
    <location>
        <begin position="6"/>
        <end position="86"/>
    </location>
</feature>
<dbReference type="AlphaFoldDB" id="A0A498IUZ0"/>
<dbReference type="EMBL" id="RDQH01000336">
    <property type="protein sequence ID" value="RXH87159.1"/>
    <property type="molecule type" value="Genomic_DNA"/>
</dbReference>
<reference evidence="2 3" key="1">
    <citation type="submission" date="2018-10" db="EMBL/GenBank/DDBJ databases">
        <title>A high-quality apple genome assembly.</title>
        <authorList>
            <person name="Hu J."/>
        </authorList>
    </citation>
    <scope>NUCLEOTIDE SEQUENCE [LARGE SCALE GENOMIC DNA]</scope>
    <source>
        <strain evidence="3">cv. HFTH1</strain>
        <tissue evidence="2">Young leaf</tissue>
    </source>
</reference>
<proteinExistence type="predicted"/>
<dbReference type="InterPro" id="IPR013103">
    <property type="entry name" value="RVT_2"/>
</dbReference>
<name>A0A498IUZ0_MALDO</name>